<dbReference type="KEGG" id="rhp:LPB142_08155"/>
<dbReference type="AlphaFoldDB" id="A0A1D9MBM5"/>
<dbReference type="Proteomes" id="UP000176562">
    <property type="component" value="Chromosome"/>
</dbReference>
<dbReference type="Gene3D" id="1.10.150.20">
    <property type="entry name" value="5' to 3' exonuclease, C-terminal subdomain"/>
    <property type="match status" value="1"/>
</dbReference>
<accession>A0A1D9MBM5</accession>
<evidence type="ECO:0000313" key="2">
    <source>
        <dbReference type="EMBL" id="AOZ69295.1"/>
    </source>
</evidence>
<protein>
    <submittedName>
        <fullName evidence="2">Competence protein TfoX</fullName>
    </submittedName>
</protein>
<gene>
    <name evidence="2" type="ORF">LPB142_08155</name>
</gene>
<name>A0A1D9MBM5_9RHOB</name>
<sequence length="125" mass="13297">MPTPLTDIAGIGPATAEGFLRAGISDAEALRAMGADAAYGAWLAAGNPPHFIGYYALVMALQGRPWNDCRGAEKDALRTRFEALKAGARRAGRPAAAADPDHEKRRLLREAAFDEIGIGLRRAQP</sequence>
<evidence type="ECO:0000259" key="1">
    <source>
        <dbReference type="Pfam" id="PF04994"/>
    </source>
</evidence>
<dbReference type="Pfam" id="PF04994">
    <property type="entry name" value="TfoX_C"/>
    <property type="match status" value="1"/>
</dbReference>
<keyword evidence="3" id="KW-1185">Reference proteome</keyword>
<proteinExistence type="predicted"/>
<organism evidence="2 3">
    <name type="scientific">Rhodobacter xanthinilyticus</name>
    <dbReference type="NCBI Taxonomy" id="1850250"/>
    <lineage>
        <taxon>Bacteria</taxon>
        <taxon>Pseudomonadati</taxon>
        <taxon>Pseudomonadota</taxon>
        <taxon>Alphaproteobacteria</taxon>
        <taxon>Rhodobacterales</taxon>
        <taxon>Rhodobacter group</taxon>
        <taxon>Rhodobacter</taxon>
    </lineage>
</organism>
<reference evidence="2 3" key="1">
    <citation type="submission" date="2016-10" db="EMBL/GenBank/DDBJ databases">
        <title>Rhodobacter sp. LPB0142, isolated from sea water.</title>
        <authorList>
            <person name="Kim E."/>
            <person name="Yi H."/>
        </authorList>
    </citation>
    <scope>NUCLEOTIDE SEQUENCE [LARGE SCALE GENOMIC DNA]</scope>
    <source>
        <strain evidence="2 3">LPB0142</strain>
    </source>
</reference>
<dbReference type="InterPro" id="IPR007077">
    <property type="entry name" value="TfoX_C"/>
</dbReference>
<dbReference type="STRING" id="1850250.LPB142_08155"/>
<dbReference type="EMBL" id="CP017781">
    <property type="protein sequence ID" value="AOZ69295.1"/>
    <property type="molecule type" value="Genomic_DNA"/>
</dbReference>
<feature type="domain" description="TfoX C-terminal" evidence="1">
    <location>
        <begin position="3"/>
        <end position="79"/>
    </location>
</feature>
<dbReference type="RefSeq" id="WP_071166071.1">
    <property type="nucleotide sequence ID" value="NZ_CP017781.1"/>
</dbReference>
<evidence type="ECO:0000313" key="3">
    <source>
        <dbReference type="Proteomes" id="UP000176562"/>
    </source>
</evidence>